<keyword evidence="7 10" id="KW-0342">GTP-binding</keyword>
<dbReference type="NCBIfam" id="NF001199">
    <property type="entry name" value="PRK00164.2-1"/>
    <property type="match status" value="1"/>
</dbReference>
<evidence type="ECO:0000256" key="2">
    <source>
        <dbReference type="ARBA" id="ARBA00022691"/>
    </source>
</evidence>
<dbReference type="SFLD" id="SFLDG01067">
    <property type="entry name" value="SPASM/twitch_domain_containing"/>
    <property type="match status" value="1"/>
</dbReference>
<feature type="binding site" evidence="10">
    <location>
        <position position="201"/>
    </location>
    <ligand>
        <name>GTP</name>
        <dbReference type="ChEBI" id="CHEBI:37565"/>
    </ligand>
</feature>
<feature type="binding site" evidence="10">
    <location>
        <position position="163"/>
    </location>
    <ligand>
        <name>S-adenosyl-L-methionine</name>
        <dbReference type="ChEBI" id="CHEBI:59789"/>
    </ligand>
</feature>
<gene>
    <name evidence="10 13" type="primary">moaA</name>
    <name evidence="12" type="ORF">P4G45_13900</name>
    <name evidence="13" type="ORF">P8936_14315</name>
</gene>
<feature type="binding site" evidence="10">
    <location>
        <position position="302"/>
    </location>
    <ligand>
        <name>[4Fe-4S] cluster</name>
        <dbReference type="ChEBI" id="CHEBI:49883"/>
        <label>2</label>
        <note>4Fe-4S-substrate</note>
    </ligand>
</feature>
<dbReference type="EMBL" id="CP121195">
    <property type="protein sequence ID" value="XBH12856.1"/>
    <property type="molecule type" value="Genomic_DNA"/>
</dbReference>
<dbReference type="RefSeq" id="WP_348267078.1">
    <property type="nucleotide sequence ID" value="NZ_CP121194.1"/>
</dbReference>
<comment type="cofactor">
    <cofactor evidence="10">
        <name>[4Fe-4S] cluster</name>
        <dbReference type="ChEBI" id="CHEBI:49883"/>
    </cofactor>
    <text evidence="10">Binds 2 [4Fe-4S] clusters. Binds 1 [4Fe-4S] cluster coordinated with 3 cysteines and an exchangeable S-adenosyl-L-methionine and 1 [4Fe-4S] cluster coordinated with 3 cysteines and the GTP-derived substrate.</text>
</comment>
<dbReference type="NCBIfam" id="TIGR02666">
    <property type="entry name" value="moaA"/>
    <property type="match status" value="1"/>
</dbReference>
<feature type="binding site" evidence="10">
    <location>
        <position position="62"/>
    </location>
    <ligand>
        <name>[4Fe-4S] cluster</name>
        <dbReference type="ChEBI" id="CHEBI:49883"/>
        <label>1</label>
        <note>4Fe-4S-S-AdoMet</note>
    </ligand>
</feature>
<dbReference type="KEGG" id="epl:P4G45_13900"/>
<keyword evidence="2 10" id="KW-0949">S-adenosyl-L-methionine</keyword>
<evidence type="ECO:0000313" key="12">
    <source>
        <dbReference type="EMBL" id="XBH09569.1"/>
    </source>
</evidence>
<accession>A0AAU7CW04</accession>
<dbReference type="GO" id="GO:0046872">
    <property type="term" value="F:metal ion binding"/>
    <property type="evidence" value="ECO:0007669"/>
    <property type="project" value="UniProtKB-KW"/>
</dbReference>
<dbReference type="Pfam" id="PF04055">
    <property type="entry name" value="Radical_SAM"/>
    <property type="match status" value="1"/>
</dbReference>
<dbReference type="EC" id="4.1.99.22" evidence="10"/>
<evidence type="ECO:0000256" key="3">
    <source>
        <dbReference type="ARBA" id="ARBA00022723"/>
    </source>
</evidence>
<dbReference type="HAMAP" id="MF_01225_B">
    <property type="entry name" value="MoaA_B"/>
    <property type="match status" value="1"/>
</dbReference>
<dbReference type="GO" id="GO:0061798">
    <property type="term" value="F:GTP 3',8'-cyclase activity"/>
    <property type="evidence" value="ECO:0007669"/>
    <property type="project" value="UniProtKB-UniRule"/>
</dbReference>
<feature type="binding site" evidence="10">
    <location>
        <position position="59"/>
    </location>
    <ligand>
        <name>[4Fe-4S] cluster</name>
        <dbReference type="ChEBI" id="CHEBI:49883"/>
        <label>1</label>
        <note>4Fe-4S-S-AdoMet</note>
    </ligand>
</feature>
<feature type="binding site" evidence="10">
    <location>
        <position position="61"/>
    </location>
    <ligand>
        <name>S-adenosyl-L-methionine</name>
        <dbReference type="ChEBI" id="CHEBI:59789"/>
    </ligand>
</feature>
<feature type="binding site" evidence="10">
    <location>
        <position position="235"/>
    </location>
    <ligand>
        <name>S-adenosyl-L-methionine</name>
        <dbReference type="ChEBI" id="CHEBI:59789"/>
    </ligand>
</feature>
<dbReference type="GO" id="GO:1904047">
    <property type="term" value="F:S-adenosyl-L-methionine binding"/>
    <property type="evidence" value="ECO:0007669"/>
    <property type="project" value="UniProtKB-UniRule"/>
</dbReference>
<evidence type="ECO:0000256" key="8">
    <source>
        <dbReference type="ARBA" id="ARBA00023150"/>
    </source>
</evidence>
<feature type="binding site" evidence="10">
    <location>
        <position position="55"/>
    </location>
    <ligand>
        <name>[4Fe-4S] cluster</name>
        <dbReference type="ChEBI" id="CHEBI:49883"/>
        <label>1</label>
        <note>4Fe-4S-S-AdoMet</note>
    </ligand>
</feature>
<protein>
    <recommendedName>
        <fullName evidence="10">GTP 3',8-cyclase</fullName>
        <ecNumber evidence="10">4.1.99.22</ecNumber>
    </recommendedName>
    <alternativeName>
        <fullName evidence="10">Molybdenum cofactor biosynthesis protein A</fullName>
    </alternativeName>
</protein>
<comment type="subunit">
    <text evidence="10">Monomer and homodimer.</text>
</comment>
<feature type="binding site" evidence="10">
    <location>
        <position position="316"/>
    </location>
    <ligand>
        <name>[4Fe-4S] cluster</name>
        <dbReference type="ChEBI" id="CHEBI:49883"/>
        <label>2</label>
        <note>4Fe-4S-substrate</note>
    </ligand>
</feature>
<dbReference type="InterPro" id="IPR040064">
    <property type="entry name" value="MoaA-like"/>
</dbReference>
<dbReference type="SMART" id="SM00729">
    <property type="entry name" value="Elp3"/>
    <property type="match status" value="1"/>
</dbReference>
<dbReference type="InterPro" id="IPR050105">
    <property type="entry name" value="MoCo_biosynth_MoaA/MoaC"/>
</dbReference>
<comment type="catalytic activity">
    <reaction evidence="10">
        <text>GTP + AH2 + S-adenosyl-L-methionine = (8S)-3',8-cyclo-7,8-dihydroguanosine 5'-triphosphate + 5'-deoxyadenosine + L-methionine + A + H(+)</text>
        <dbReference type="Rhea" id="RHEA:49576"/>
        <dbReference type="ChEBI" id="CHEBI:13193"/>
        <dbReference type="ChEBI" id="CHEBI:15378"/>
        <dbReference type="ChEBI" id="CHEBI:17319"/>
        <dbReference type="ChEBI" id="CHEBI:17499"/>
        <dbReference type="ChEBI" id="CHEBI:37565"/>
        <dbReference type="ChEBI" id="CHEBI:57844"/>
        <dbReference type="ChEBI" id="CHEBI:59789"/>
        <dbReference type="ChEBI" id="CHEBI:131766"/>
        <dbReference type="EC" id="4.1.99.22"/>
    </reaction>
</comment>
<evidence type="ECO:0000256" key="10">
    <source>
        <dbReference type="HAMAP-Rule" id="MF_01225"/>
    </source>
</evidence>
<dbReference type="PANTHER" id="PTHR22960">
    <property type="entry name" value="MOLYBDOPTERIN COFACTOR SYNTHESIS PROTEIN A"/>
    <property type="match status" value="1"/>
</dbReference>
<evidence type="ECO:0000256" key="4">
    <source>
        <dbReference type="ARBA" id="ARBA00022741"/>
    </source>
</evidence>
<evidence type="ECO:0000313" key="13">
    <source>
        <dbReference type="EMBL" id="XBH12856.1"/>
    </source>
</evidence>
<dbReference type="Pfam" id="PF06463">
    <property type="entry name" value="Mob_synth_C"/>
    <property type="match status" value="1"/>
</dbReference>
<evidence type="ECO:0000256" key="9">
    <source>
        <dbReference type="ARBA" id="ARBA00023239"/>
    </source>
</evidence>
<dbReference type="AlphaFoldDB" id="A0AAU7D7K2"/>
<dbReference type="GO" id="GO:0005525">
    <property type="term" value="F:GTP binding"/>
    <property type="evidence" value="ECO:0007669"/>
    <property type="project" value="UniProtKB-UniRule"/>
</dbReference>
<keyword evidence="3 10" id="KW-0479">Metal-binding</keyword>
<keyword evidence="5 10" id="KW-0408">Iron</keyword>
<dbReference type="PANTHER" id="PTHR22960:SF0">
    <property type="entry name" value="MOLYBDENUM COFACTOR BIOSYNTHESIS PROTEIN 1"/>
    <property type="match status" value="1"/>
</dbReference>
<dbReference type="InterPro" id="IPR007197">
    <property type="entry name" value="rSAM"/>
</dbReference>
<dbReference type="CDD" id="cd21117">
    <property type="entry name" value="Twitch_MoaA"/>
    <property type="match status" value="1"/>
</dbReference>
<feature type="binding site" evidence="10">
    <location>
        <position position="99"/>
    </location>
    <ligand>
        <name>S-adenosyl-L-methionine</name>
        <dbReference type="ChEBI" id="CHEBI:59789"/>
    </ligand>
</feature>
<reference evidence="13" key="1">
    <citation type="submission" date="2023-03" db="EMBL/GenBank/DDBJ databases">
        <title>Edaphobacter sp.</title>
        <authorList>
            <person name="Huber K.J."/>
            <person name="Papendorf J."/>
            <person name="Pilke C."/>
            <person name="Bunk B."/>
            <person name="Sproeer C."/>
            <person name="Pester M."/>
        </authorList>
    </citation>
    <scope>NUCLEOTIDE SEQUENCE</scope>
    <source>
        <strain evidence="12">DSM 109919</strain>
        <strain evidence="13">DSM 109920</strain>
    </source>
</reference>
<dbReference type="InterPro" id="IPR013483">
    <property type="entry name" value="MoaA"/>
</dbReference>
<comment type="function">
    <text evidence="10">Catalyzes the cyclization of GTP to (8S)-3',8-cyclo-7,8-dihydroguanosine 5'-triphosphate.</text>
</comment>
<proteinExistence type="inferred from homology"/>
<sequence length="372" mass="41408">MADPMSYTTIDDAATTVLERTEADRDGAPQQAQGRLRDKFGRAITDLRVSVTDRCNYKCVYCRTGNEGAQYTELAIADYLRMVERFVSLGVEKVRLTGGEPLLRHGLVEMVSELAKMRTAYLPDGTPTETGHPLDIALTTNGHLLEDLAKPLKDAGLNRITVSMDAVDAATFSAITRVPRSFDRVMAGIRQAKTVGLGPVKVNCVLLRGFNDGQIEQFADFSRREGIIVRFIEFMPLEEDRSWKPETVIPMDEVITRLSAYRPLVELPPNAASETAKRFTFDDGLGEIGIIAPVSRPFCGHCSRVRLTSDGKIRTCLFSQSDHDLYGEMVRGGTDQELDAYIRKVVMRKEARHHIGEPDFEKPSRNMVHIGG</sequence>
<keyword evidence="6 10" id="KW-0411">Iron-sulfur</keyword>
<dbReference type="CDD" id="cd01335">
    <property type="entry name" value="Radical_SAM"/>
    <property type="match status" value="1"/>
</dbReference>
<evidence type="ECO:0000256" key="6">
    <source>
        <dbReference type="ARBA" id="ARBA00023014"/>
    </source>
</evidence>
<feature type="binding site" evidence="10">
    <location>
        <position position="139"/>
    </location>
    <ligand>
        <name>GTP</name>
        <dbReference type="ChEBI" id="CHEBI:37565"/>
    </ligand>
</feature>
<dbReference type="GO" id="GO:0051539">
    <property type="term" value="F:4 iron, 4 sulfur cluster binding"/>
    <property type="evidence" value="ECO:0007669"/>
    <property type="project" value="UniProtKB-UniRule"/>
</dbReference>
<keyword evidence="9 10" id="KW-0456">Lyase</keyword>
<dbReference type="SFLD" id="SFLDG01383">
    <property type="entry name" value="cyclic_pyranopterin_phosphate"/>
    <property type="match status" value="1"/>
</dbReference>
<comment type="similarity">
    <text evidence="10">Belongs to the radical SAM superfamily. MoaA family.</text>
</comment>
<dbReference type="SUPFAM" id="SSF102114">
    <property type="entry name" value="Radical SAM enzymes"/>
    <property type="match status" value="1"/>
</dbReference>
<dbReference type="SFLD" id="SFLDG01386">
    <property type="entry name" value="main_SPASM_domain-containing"/>
    <property type="match status" value="1"/>
</dbReference>
<evidence type="ECO:0000256" key="5">
    <source>
        <dbReference type="ARBA" id="ARBA00023004"/>
    </source>
</evidence>
<dbReference type="InterPro" id="IPR058240">
    <property type="entry name" value="rSAM_sf"/>
</dbReference>
<dbReference type="SFLD" id="SFLDS00029">
    <property type="entry name" value="Radical_SAM"/>
    <property type="match status" value="1"/>
</dbReference>
<feature type="binding site" evidence="10">
    <location>
        <begin position="304"/>
        <end position="306"/>
    </location>
    <ligand>
        <name>GTP</name>
        <dbReference type="ChEBI" id="CHEBI:37565"/>
    </ligand>
</feature>
<feature type="domain" description="Radical SAM core" evidence="11">
    <location>
        <begin position="39"/>
        <end position="264"/>
    </location>
</feature>
<dbReference type="Gene3D" id="3.20.20.70">
    <property type="entry name" value="Aldolase class I"/>
    <property type="match status" value="1"/>
</dbReference>
<dbReference type="GO" id="GO:0061799">
    <property type="term" value="F:cyclic pyranopterin monophosphate synthase activity"/>
    <property type="evidence" value="ECO:0007669"/>
    <property type="project" value="TreeGrafter"/>
</dbReference>
<dbReference type="InterPro" id="IPR013785">
    <property type="entry name" value="Aldolase_TIM"/>
</dbReference>
<keyword evidence="8 10" id="KW-0501">Molybdenum cofactor biosynthesis</keyword>
<organism evidence="13">
    <name type="scientific">Edaphobacter paludis</name>
    <dbReference type="NCBI Taxonomy" id="3035702"/>
    <lineage>
        <taxon>Bacteria</taxon>
        <taxon>Pseudomonadati</taxon>
        <taxon>Acidobacteriota</taxon>
        <taxon>Terriglobia</taxon>
        <taxon>Terriglobales</taxon>
        <taxon>Acidobacteriaceae</taxon>
        <taxon>Edaphobacter</taxon>
    </lineage>
</organism>
<feature type="binding site" evidence="10">
    <location>
        <position position="299"/>
    </location>
    <ligand>
        <name>[4Fe-4S] cluster</name>
        <dbReference type="ChEBI" id="CHEBI:49883"/>
        <label>2</label>
        <note>4Fe-4S-substrate</note>
    </ligand>
</feature>
<dbReference type="GO" id="GO:0006777">
    <property type="term" value="P:Mo-molybdopterin cofactor biosynthetic process"/>
    <property type="evidence" value="ECO:0007669"/>
    <property type="project" value="UniProtKB-UniRule"/>
</dbReference>
<comment type="pathway">
    <text evidence="10">Cofactor biosynthesis; molybdopterin biosynthesis.</text>
</comment>
<dbReference type="EMBL" id="CP121194">
    <property type="protein sequence ID" value="XBH09569.1"/>
    <property type="molecule type" value="Genomic_DNA"/>
</dbReference>
<feature type="binding site" evidence="10">
    <location>
        <position position="48"/>
    </location>
    <ligand>
        <name>GTP</name>
        <dbReference type="ChEBI" id="CHEBI:37565"/>
    </ligand>
</feature>
<evidence type="ECO:0000256" key="1">
    <source>
        <dbReference type="ARBA" id="ARBA00022485"/>
    </source>
</evidence>
<accession>A0AAU7D7K2</accession>
<feature type="binding site" evidence="10">
    <location>
        <position position="95"/>
    </location>
    <ligand>
        <name>GTP</name>
        <dbReference type="ChEBI" id="CHEBI:37565"/>
    </ligand>
</feature>
<name>A0AAU7D7K2_9BACT</name>
<dbReference type="InterPro" id="IPR006638">
    <property type="entry name" value="Elp3/MiaA/NifB-like_rSAM"/>
</dbReference>
<evidence type="ECO:0000256" key="7">
    <source>
        <dbReference type="ARBA" id="ARBA00023134"/>
    </source>
</evidence>
<dbReference type="PROSITE" id="PS51918">
    <property type="entry name" value="RADICAL_SAM"/>
    <property type="match status" value="1"/>
</dbReference>
<dbReference type="InterPro" id="IPR010505">
    <property type="entry name" value="MoaA_twitch"/>
</dbReference>
<keyword evidence="4 10" id="KW-0547">Nucleotide-binding</keyword>
<evidence type="ECO:0000259" key="11">
    <source>
        <dbReference type="PROSITE" id="PS51918"/>
    </source>
</evidence>
<keyword evidence="1 10" id="KW-0004">4Fe-4S</keyword>